<keyword evidence="4" id="KW-1185">Reference proteome</keyword>
<dbReference type="PANTHER" id="PTHR48004:SF59">
    <property type="entry name" value="LEUCINE-RICH REPEAT-CONTAINING N-TERMINAL PLANT-TYPE DOMAIN-CONTAINING PROTEIN"/>
    <property type="match status" value="1"/>
</dbReference>
<dbReference type="SUPFAM" id="SSF52058">
    <property type="entry name" value="L domain-like"/>
    <property type="match status" value="1"/>
</dbReference>
<dbReference type="FunFam" id="3.80.10.10:FF:000041">
    <property type="entry name" value="LRR receptor-like serine/threonine-protein kinase ERECTA"/>
    <property type="match status" value="1"/>
</dbReference>
<dbReference type="Gene3D" id="3.80.10.10">
    <property type="entry name" value="Ribonuclease Inhibitor"/>
    <property type="match status" value="2"/>
</dbReference>
<dbReference type="Pfam" id="PF13855">
    <property type="entry name" value="LRR_8"/>
    <property type="match status" value="1"/>
</dbReference>
<dbReference type="InterPro" id="IPR001611">
    <property type="entry name" value="Leu-rich_rpt"/>
</dbReference>
<evidence type="ECO:0000256" key="1">
    <source>
        <dbReference type="ARBA" id="ARBA00022614"/>
    </source>
</evidence>
<evidence type="ECO:0000313" key="4">
    <source>
        <dbReference type="Proteomes" id="UP000291116"/>
    </source>
</evidence>
<gene>
    <name evidence="3" type="ORF">PSNMU_V1.4_AUG-EV-PASAV3_0090520</name>
</gene>
<organism evidence="3 4">
    <name type="scientific">Pseudo-nitzschia multistriata</name>
    <dbReference type="NCBI Taxonomy" id="183589"/>
    <lineage>
        <taxon>Eukaryota</taxon>
        <taxon>Sar</taxon>
        <taxon>Stramenopiles</taxon>
        <taxon>Ochrophyta</taxon>
        <taxon>Bacillariophyta</taxon>
        <taxon>Bacillariophyceae</taxon>
        <taxon>Bacillariophycidae</taxon>
        <taxon>Bacillariales</taxon>
        <taxon>Bacillariaceae</taxon>
        <taxon>Pseudo-nitzschia</taxon>
    </lineage>
</organism>
<dbReference type="PANTHER" id="PTHR48004">
    <property type="entry name" value="OS01G0149700 PROTEIN"/>
    <property type="match status" value="1"/>
</dbReference>
<dbReference type="OrthoDB" id="46005at2759"/>
<evidence type="ECO:0000256" key="2">
    <source>
        <dbReference type="ARBA" id="ARBA00022737"/>
    </source>
</evidence>
<name>A0A448ZJ70_9STRA</name>
<evidence type="ECO:0008006" key="5">
    <source>
        <dbReference type="Google" id="ProtNLM"/>
    </source>
</evidence>
<sequence length="395" mass="43105">MTPTTLRWGQFMKTFLIPISGEEVFQNEASPQYRAAKFVLDDPYTDELTTSEQLEERYASAVFYFSTNGGDWDSCSLNDNECKSGRWLVGDVCGWYAVTCNGYGMVTSFDFADADGNGLVGSLPAEMYLFSELTDLIIVNNTITGTLPEAFGMNATSMRSLLLPDNELKGSIPENYLSNSPLEFVHLGGNSFSGPVPKNIGDASYLQQLDLSSNAITGFLPENYSRYTALEALSFAHNELKGTIPEDIYGMANLKFLHLNGNELDGTISTSVGDLSSLKELRVGQSNLSGNIPDELYFLTNLVELDISGAQFDGRLSLGLLNLGNLEKLIVNNNNLVGTVPNSFGRIKTLTDVSLQGNNLSGSVPESVCWLREENLEVLTADCEELICNCCSACF</sequence>
<keyword evidence="1" id="KW-0433">Leucine-rich repeat</keyword>
<keyword evidence="2" id="KW-0677">Repeat</keyword>
<dbReference type="InterPro" id="IPR032675">
    <property type="entry name" value="LRR_dom_sf"/>
</dbReference>
<dbReference type="Proteomes" id="UP000291116">
    <property type="component" value="Unassembled WGS sequence"/>
</dbReference>
<protein>
    <recommendedName>
        <fullName evidence="5">Leucine-rich repeat-containing N-terminal plant-type domain-containing protein</fullName>
    </recommendedName>
</protein>
<accession>A0A448ZJ70</accession>
<reference evidence="3 4" key="1">
    <citation type="submission" date="2019-01" db="EMBL/GenBank/DDBJ databases">
        <authorList>
            <person name="Ferrante I. M."/>
        </authorList>
    </citation>
    <scope>NUCLEOTIDE SEQUENCE [LARGE SCALE GENOMIC DNA]</scope>
    <source>
        <strain evidence="3 4">B856</strain>
    </source>
</reference>
<dbReference type="EMBL" id="CAACVS010000413">
    <property type="protein sequence ID" value="VEU42100.1"/>
    <property type="molecule type" value="Genomic_DNA"/>
</dbReference>
<dbReference type="Pfam" id="PF00560">
    <property type="entry name" value="LRR_1"/>
    <property type="match status" value="2"/>
</dbReference>
<evidence type="ECO:0000313" key="3">
    <source>
        <dbReference type="EMBL" id="VEU42100.1"/>
    </source>
</evidence>
<dbReference type="InterPro" id="IPR052941">
    <property type="entry name" value="StomDev_PlantInt_Reg"/>
</dbReference>
<proteinExistence type="predicted"/>
<dbReference type="AlphaFoldDB" id="A0A448ZJ70"/>